<keyword evidence="2" id="KW-0731">Sigma factor</keyword>
<feature type="domain" description="RNA polymerase sigma-70 region 2" evidence="4">
    <location>
        <begin position="47"/>
        <end position="110"/>
    </location>
</feature>
<dbReference type="PANTHER" id="PTHR43133">
    <property type="entry name" value="RNA POLYMERASE ECF-TYPE SIGMA FACTO"/>
    <property type="match status" value="1"/>
</dbReference>
<dbReference type="InterPro" id="IPR039425">
    <property type="entry name" value="RNA_pol_sigma-70-like"/>
</dbReference>
<protein>
    <submittedName>
        <fullName evidence="5">RNA polymerase sigma-70 factor (ECF subfamily)</fullName>
    </submittedName>
</protein>
<comment type="caution">
    <text evidence="5">The sequence shown here is derived from an EMBL/GenBank/DDBJ whole genome shotgun (WGS) entry which is preliminary data.</text>
</comment>
<dbReference type="GO" id="GO:0006352">
    <property type="term" value="P:DNA-templated transcription initiation"/>
    <property type="evidence" value="ECO:0007669"/>
    <property type="project" value="InterPro"/>
</dbReference>
<keyword evidence="1" id="KW-0805">Transcription regulation</keyword>
<proteinExistence type="predicted"/>
<evidence type="ECO:0000313" key="5">
    <source>
        <dbReference type="EMBL" id="RBP43648.1"/>
    </source>
</evidence>
<name>A0A366HL37_9BACT</name>
<sequence length="246" mass="27858">MSGGAHSIPPGDIFATTRWTLVLAAGQRSTPESEVALEELCRTYWYPLYAYVRRRGHAKEDAEDLTQAFFARLLEKNSLQGLSSERGKFRAFLLAALKHFLANEWDRASRQKRGGGAVHLSLDWESGDERYQCDVVDTLSPDLQYDRAWAVTLLDRVVARLREEHMAEQKTELFDALKPFLTMEKGAIPYIEVASTMQMSEGAARVSVHRLRLRYREILREEIAQTLADPSTVADEMQALFASFAG</sequence>
<dbReference type="PANTHER" id="PTHR43133:SF51">
    <property type="entry name" value="RNA POLYMERASE SIGMA FACTOR"/>
    <property type="match status" value="1"/>
</dbReference>
<reference evidence="5 6" key="1">
    <citation type="submission" date="2018-06" db="EMBL/GenBank/DDBJ databases">
        <title>Genomic Encyclopedia of Type Strains, Phase IV (KMG-IV): sequencing the most valuable type-strain genomes for metagenomic binning, comparative biology and taxonomic classification.</title>
        <authorList>
            <person name="Goeker M."/>
        </authorList>
    </citation>
    <scope>NUCLEOTIDE SEQUENCE [LARGE SCALE GENOMIC DNA]</scope>
    <source>
        <strain evidence="5 6">DSM 25532</strain>
    </source>
</reference>
<dbReference type="InterPro" id="IPR007627">
    <property type="entry name" value="RNA_pol_sigma70_r2"/>
</dbReference>
<evidence type="ECO:0000256" key="2">
    <source>
        <dbReference type="ARBA" id="ARBA00023082"/>
    </source>
</evidence>
<keyword evidence="6" id="KW-1185">Reference proteome</keyword>
<dbReference type="AlphaFoldDB" id="A0A366HL37"/>
<evidence type="ECO:0000256" key="1">
    <source>
        <dbReference type="ARBA" id="ARBA00023015"/>
    </source>
</evidence>
<evidence type="ECO:0000313" key="6">
    <source>
        <dbReference type="Proteomes" id="UP000253426"/>
    </source>
</evidence>
<dbReference type="Gene3D" id="1.10.1740.10">
    <property type="match status" value="1"/>
</dbReference>
<accession>A0A366HL37</accession>
<dbReference type="EMBL" id="QNRR01000005">
    <property type="protein sequence ID" value="RBP43648.1"/>
    <property type="molecule type" value="Genomic_DNA"/>
</dbReference>
<keyword evidence="3" id="KW-0804">Transcription</keyword>
<dbReference type="RefSeq" id="WP_113959135.1">
    <property type="nucleotide sequence ID" value="NZ_QNRR01000005.1"/>
</dbReference>
<dbReference type="OrthoDB" id="128557at2"/>
<dbReference type="SUPFAM" id="SSF88946">
    <property type="entry name" value="Sigma2 domain of RNA polymerase sigma factors"/>
    <property type="match status" value="1"/>
</dbReference>
<dbReference type="GO" id="GO:0016987">
    <property type="term" value="F:sigma factor activity"/>
    <property type="evidence" value="ECO:0007669"/>
    <property type="project" value="UniProtKB-KW"/>
</dbReference>
<dbReference type="Proteomes" id="UP000253426">
    <property type="component" value="Unassembled WGS sequence"/>
</dbReference>
<dbReference type="InterPro" id="IPR013325">
    <property type="entry name" value="RNA_pol_sigma_r2"/>
</dbReference>
<organism evidence="5 6">
    <name type="scientific">Roseimicrobium gellanilyticum</name>
    <dbReference type="NCBI Taxonomy" id="748857"/>
    <lineage>
        <taxon>Bacteria</taxon>
        <taxon>Pseudomonadati</taxon>
        <taxon>Verrucomicrobiota</taxon>
        <taxon>Verrucomicrobiia</taxon>
        <taxon>Verrucomicrobiales</taxon>
        <taxon>Verrucomicrobiaceae</taxon>
        <taxon>Roseimicrobium</taxon>
    </lineage>
</organism>
<evidence type="ECO:0000259" key="4">
    <source>
        <dbReference type="Pfam" id="PF04542"/>
    </source>
</evidence>
<evidence type="ECO:0000256" key="3">
    <source>
        <dbReference type="ARBA" id="ARBA00023163"/>
    </source>
</evidence>
<dbReference type="Pfam" id="PF04542">
    <property type="entry name" value="Sigma70_r2"/>
    <property type="match status" value="1"/>
</dbReference>
<gene>
    <name evidence="5" type="ORF">DES53_10546</name>
</gene>